<organism evidence="2">
    <name type="scientific">Lacticaseibacillus rhamnosus</name>
    <name type="common">Lactobacillus rhamnosus</name>
    <dbReference type="NCBI Taxonomy" id="47715"/>
    <lineage>
        <taxon>Bacteria</taxon>
        <taxon>Bacillati</taxon>
        <taxon>Bacillota</taxon>
        <taxon>Bacilli</taxon>
        <taxon>Lactobacillales</taxon>
        <taxon>Lactobacillaceae</taxon>
        <taxon>Lacticaseibacillus</taxon>
    </lineage>
</organism>
<dbReference type="Gene3D" id="3.90.350.10">
    <property type="entry name" value="Transposase Inhibitor Protein From Tn5, Chain A, domain 1"/>
    <property type="match status" value="1"/>
</dbReference>
<dbReference type="InterPro" id="IPR012337">
    <property type="entry name" value="RNaseH-like_sf"/>
</dbReference>
<accession>A0A6N2XVM3</accession>
<evidence type="ECO:0000259" key="1">
    <source>
        <dbReference type="Pfam" id="PF13546"/>
    </source>
</evidence>
<dbReference type="AlphaFoldDB" id="A0A6N2XVM3"/>
<sequence length="412" mass="47692">MIFSSKQRISLNWSIFQRYSLHRAEADPDFSKRTARNCLDDARINWQRLVLLVAVHLIQYLHQFAATGRDQAFVIDDSLFTREFSKKTELLSKVFDHDHERYYTGFRALTLGWSDGNTFLPLTFALMASSKTKNQVGPQKPYDGRSLAAKRRQQAHRKMNLVALELVDQAIKAGVKVHYALFDSWFAYPKMFHELLKRGITGIGMIKQTEKVYFRYRGREMDVKRLYATLKQSKRLIHQHYLYSPIVQYDMDGTKMAMKLVFVTKKGAKGRFLVLATTKTNLRPERIIQMYGRRWQIEGYFKVAKQYLRFDATQVRGYDGLCAHMAMVMMSYDLLALCQSGQTEERTLGDFFFYYGKALPDTGIARALSWLMAQLIGIASTYHEAQSVINQIMSEFMQKLPKTLADLFGSAA</sequence>
<evidence type="ECO:0000313" key="2">
    <source>
        <dbReference type="EMBL" id="VYT58063.1"/>
    </source>
</evidence>
<proteinExistence type="predicted"/>
<dbReference type="InterPro" id="IPR038721">
    <property type="entry name" value="IS701-like_DDE_dom"/>
</dbReference>
<dbReference type="Pfam" id="PF13546">
    <property type="entry name" value="DDE_5"/>
    <property type="match status" value="1"/>
</dbReference>
<gene>
    <name evidence="2" type="ORF">LRLFYP97_00380</name>
</gene>
<dbReference type="SUPFAM" id="SSF53098">
    <property type="entry name" value="Ribonuclease H-like"/>
    <property type="match status" value="1"/>
</dbReference>
<name>A0A6N2XVM3_LACRH</name>
<protein>
    <submittedName>
        <fullName evidence="2">Transposase DDE domain protein</fullName>
    </submittedName>
</protein>
<dbReference type="EMBL" id="CACRTK010000005">
    <property type="protein sequence ID" value="VYT58063.1"/>
    <property type="molecule type" value="Genomic_DNA"/>
</dbReference>
<feature type="domain" description="Transposase IS701-like DDE" evidence="1">
    <location>
        <begin position="29"/>
        <end position="219"/>
    </location>
</feature>
<reference evidence="2" key="1">
    <citation type="submission" date="2019-11" db="EMBL/GenBank/DDBJ databases">
        <authorList>
            <person name="Feng L."/>
        </authorList>
    </citation>
    <scope>NUCLEOTIDE SEQUENCE</scope>
    <source>
        <strain evidence="2">LrhamnosusLFYP97</strain>
    </source>
</reference>